<dbReference type="GO" id="GO:0005768">
    <property type="term" value="C:endosome"/>
    <property type="evidence" value="ECO:0007669"/>
    <property type="project" value="TreeGrafter"/>
</dbReference>
<evidence type="ECO:0000256" key="3">
    <source>
        <dbReference type="ARBA" id="ARBA00023054"/>
    </source>
</evidence>
<name>A0A9P6AYF4_9AGAM</name>
<dbReference type="GO" id="GO:0035493">
    <property type="term" value="P:SNARE complex assembly"/>
    <property type="evidence" value="ECO:0007669"/>
    <property type="project" value="TreeGrafter"/>
</dbReference>
<evidence type="ECO:0000313" key="6">
    <source>
        <dbReference type="Proteomes" id="UP000886523"/>
    </source>
</evidence>
<evidence type="ECO:0000256" key="2">
    <source>
        <dbReference type="ARBA" id="ARBA00013807"/>
    </source>
</evidence>
<keyword evidence="6" id="KW-1185">Reference proteome</keyword>
<dbReference type="GO" id="GO:0000149">
    <property type="term" value="F:SNARE binding"/>
    <property type="evidence" value="ECO:0007669"/>
    <property type="project" value="TreeGrafter"/>
</dbReference>
<keyword evidence="3" id="KW-0175">Coiled coil</keyword>
<feature type="compositionally biased region" description="Pro residues" evidence="4">
    <location>
        <begin position="957"/>
        <end position="970"/>
    </location>
</feature>
<feature type="compositionally biased region" description="Polar residues" evidence="4">
    <location>
        <begin position="718"/>
        <end position="747"/>
    </location>
</feature>
<proteinExistence type="inferred from homology"/>
<dbReference type="PANTHER" id="PTHR15157:SF5">
    <property type="entry name" value="UV RADIATION RESISTANCE-ASSOCIATED GENE PROTEIN"/>
    <property type="match status" value="1"/>
</dbReference>
<organism evidence="5 6">
    <name type="scientific">Hydnum rufescens UP504</name>
    <dbReference type="NCBI Taxonomy" id="1448309"/>
    <lineage>
        <taxon>Eukaryota</taxon>
        <taxon>Fungi</taxon>
        <taxon>Dikarya</taxon>
        <taxon>Basidiomycota</taxon>
        <taxon>Agaricomycotina</taxon>
        <taxon>Agaricomycetes</taxon>
        <taxon>Cantharellales</taxon>
        <taxon>Hydnaceae</taxon>
        <taxon>Hydnum</taxon>
    </lineage>
</organism>
<accession>A0A9P6AYF4</accession>
<dbReference type="OrthoDB" id="72772at2759"/>
<gene>
    <name evidence="5" type="ORF">BS47DRAFT_1344778</name>
</gene>
<comment type="similarity">
    <text evidence="1">Belongs to the ATG14 family.</text>
</comment>
<dbReference type="GO" id="GO:0000323">
    <property type="term" value="C:lytic vacuole"/>
    <property type="evidence" value="ECO:0007669"/>
    <property type="project" value="TreeGrafter"/>
</dbReference>
<comment type="caution">
    <text evidence="5">The sequence shown here is derived from an EMBL/GenBank/DDBJ whole genome shotgun (WGS) entry which is preliminary data.</text>
</comment>
<feature type="compositionally biased region" description="Basic and acidic residues" evidence="4">
    <location>
        <begin position="179"/>
        <end position="204"/>
    </location>
</feature>
<feature type="region of interest" description="Disordered" evidence="4">
    <location>
        <begin position="930"/>
        <end position="970"/>
    </location>
</feature>
<dbReference type="PANTHER" id="PTHR15157">
    <property type="entry name" value="UV RADIATION RESISTANCE-ASSOCIATED GENE PROTEIN"/>
    <property type="match status" value="1"/>
</dbReference>
<dbReference type="AlphaFoldDB" id="A0A9P6AYF4"/>
<feature type="region of interest" description="Disordered" evidence="4">
    <location>
        <begin position="363"/>
        <end position="412"/>
    </location>
</feature>
<evidence type="ECO:0000256" key="1">
    <source>
        <dbReference type="ARBA" id="ARBA00009574"/>
    </source>
</evidence>
<dbReference type="Proteomes" id="UP000886523">
    <property type="component" value="Unassembled WGS sequence"/>
</dbReference>
<evidence type="ECO:0000313" key="5">
    <source>
        <dbReference type="EMBL" id="KAF9513061.1"/>
    </source>
</evidence>
<feature type="compositionally biased region" description="Low complexity" evidence="4">
    <location>
        <begin position="248"/>
        <end position="270"/>
    </location>
</feature>
<reference evidence="5" key="1">
    <citation type="journal article" date="2020" name="Nat. Commun.">
        <title>Large-scale genome sequencing of mycorrhizal fungi provides insights into the early evolution of symbiotic traits.</title>
        <authorList>
            <person name="Miyauchi S."/>
            <person name="Kiss E."/>
            <person name="Kuo A."/>
            <person name="Drula E."/>
            <person name="Kohler A."/>
            <person name="Sanchez-Garcia M."/>
            <person name="Morin E."/>
            <person name="Andreopoulos B."/>
            <person name="Barry K.W."/>
            <person name="Bonito G."/>
            <person name="Buee M."/>
            <person name="Carver A."/>
            <person name="Chen C."/>
            <person name="Cichocki N."/>
            <person name="Clum A."/>
            <person name="Culley D."/>
            <person name="Crous P.W."/>
            <person name="Fauchery L."/>
            <person name="Girlanda M."/>
            <person name="Hayes R.D."/>
            <person name="Keri Z."/>
            <person name="LaButti K."/>
            <person name="Lipzen A."/>
            <person name="Lombard V."/>
            <person name="Magnuson J."/>
            <person name="Maillard F."/>
            <person name="Murat C."/>
            <person name="Nolan M."/>
            <person name="Ohm R.A."/>
            <person name="Pangilinan J."/>
            <person name="Pereira M.F."/>
            <person name="Perotto S."/>
            <person name="Peter M."/>
            <person name="Pfister S."/>
            <person name="Riley R."/>
            <person name="Sitrit Y."/>
            <person name="Stielow J.B."/>
            <person name="Szollosi G."/>
            <person name="Zifcakova L."/>
            <person name="Stursova M."/>
            <person name="Spatafora J.W."/>
            <person name="Tedersoo L."/>
            <person name="Vaario L.M."/>
            <person name="Yamada A."/>
            <person name="Yan M."/>
            <person name="Wang P."/>
            <person name="Xu J."/>
            <person name="Bruns T."/>
            <person name="Baldrian P."/>
            <person name="Vilgalys R."/>
            <person name="Dunand C."/>
            <person name="Henrissat B."/>
            <person name="Grigoriev I.V."/>
            <person name="Hibbett D."/>
            <person name="Nagy L.G."/>
            <person name="Martin F.M."/>
        </authorList>
    </citation>
    <scope>NUCLEOTIDE SEQUENCE</scope>
    <source>
        <strain evidence="5">UP504</strain>
    </source>
</reference>
<dbReference type="Pfam" id="PF10186">
    <property type="entry name" value="ATG14"/>
    <property type="match status" value="1"/>
</dbReference>
<feature type="compositionally biased region" description="Low complexity" evidence="4">
    <location>
        <begin position="114"/>
        <end position="127"/>
    </location>
</feature>
<protein>
    <recommendedName>
        <fullName evidence="2">Autophagy-related protein 14</fullName>
    </recommendedName>
</protein>
<feature type="region of interest" description="Disordered" evidence="4">
    <location>
        <begin position="37"/>
        <end position="61"/>
    </location>
</feature>
<dbReference type="EMBL" id="MU128978">
    <property type="protein sequence ID" value="KAF9513061.1"/>
    <property type="molecule type" value="Genomic_DNA"/>
</dbReference>
<feature type="region of interest" description="Disordered" evidence="4">
    <location>
        <begin position="848"/>
        <end position="878"/>
    </location>
</feature>
<sequence>MENSKSEGSYRGSHREHHSLRHLSGIYVRNFTPFPRRDRVSSLSTPTHLQRHDGHANDDISIGLPRKRARRISTASVGSLNSQKSEDAYSEFIENDLTTRSHVSIRHRPSLQGRPPSSVSSVRMRSSPNATSFLESYSGSSALVTTPSQRILEEIISSRLVETFITLSILPLSNVKDTRRVSKPDRFQSRKSLDTARPSPRETVTRGSSSMSPPRIVSKASLRRTRPPDRSHSISIHGPISESQSAASTFLRFPSTSSPSPSITDSLSPDNQDVPFFTSSHHRPSTNPGWTTLDQTDFAQDTDLRTTKIRAALWGQVQRSLLHGAKGKEREDAFPCPSWQKLVVWDVDFSQLQPLAPDSLYYIPQPDQMDARPPSSQQYVSDGEPEVLKAGTPTSQSQRRAVGGTKTKSGGSWENTSRLLSLQKTLADALESLQGVMTSVDYLVAIDGPLGKTRQCEELQDRIEDIRDQTNIIRERREEVRRTVELRKKSLNERKSGLQAARQIHVEDVNAVQVCEDLCAEKRTRLSTIQVDLQARRGVLVRSLDRIFPLDPISSADLLFSILDVPLPIPINLSDPAPPLSDPQRSNINEESIATALGYIAHVVQLLAVYMGYLISYPITYAGSRSLIRDPISTMHGPRIFPLYSKGVDTYRFEYAVFLLNKDIEMLMTERNLQALDMRHTLPNLKNLLLTLTNDADEEEPIRYSGIDASLSTLDSFGSPKSNKTATLHNGDASSHSPKPSNPTTPTLPVHALPPTPRKAFFSPIAGLWLSRRSSTIANANVASAPIALADAPEPAVDDDETEGLGSVVGAQDPGVPASEEIVTIDRGNENDVAPGQEPWMLASQDRVAEPTATTTGPDAIDSADNDVEGSPEVPVEPTVKEGSWLTTNGIGLTLGKPFISNGILFGHGHGRGHEKEREKKRISALSRMKTNKTGTTTAVTKKEDAITTPVAREPPTSVPEPPPPPLPLT</sequence>
<feature type="region of interest" description="Disordered" evidence="4">
    <location>
        <begin position="100"/>
        <end position="127"/>
    </location>
</feature>
<feature type="region of interest" description="Disordered" evidence="4">
    <location>
        <begin position="179"/>
        <end position="271"/>
    </location>
</feature>
<dbReference type="GO" id="GO:0032991">
    <property type="term" value="C:protein-containing complex"/>
    <property type="evidence" value="ECO:0007669"/>
    <property type="project" value="UniProtKB-ARBA"/>
</dbReference>
<feature type="region of interest" description="Disordered" evidence="4">
    <location>
        <begin position="718"/>
        <end position="755"/>
    </location>
</feature>
<dbReference type="InterPro" id="IPR018791">
    <property type="entry name" value="UV_resistance/autophagy_Atg14"/>
</dbReference>
<evidence type="ECO:0000256" key="4">
    <source>
        <dbReference type="SAM" id="MobiDB-lite"/>
    </source>
</evidence>